<dbReference type="STRING" id="1051891.A0A0C3Q956"/>
<dbReference type="AlphaFoldDB" id="A0A0C3Q956"/>
<dbReference type="EMBL" id="KN823023">
    <property type="protein sequence ID" value="KIO26485.1"/>
    <property type="molecule type" value="Genomic_DNA"/>
</dbReference>
<accession>A0A0C3Q956</accession>
<evidence type="ECO:0008006" key="3">
    <source>
        <dbReference type="Google" id="ProtNLM"/>
    </source>
</evidence>
<organism evidence="1 2">
    <name type="scientific">Tulasnella calospora MUT 4182</name>
    <dbReference type="NCBI Taxonomy" id="1051891"/>
    <lineage>
        <taxon>Eukaryota</taxon>
        <taxon>Fungi</taxon>
        <taxon>Dikarya</taxon>
        <taxon>Basidiomycota</taxon>
        <taxon>Agaricomycotina</taxon>
        <taxon>Agaricomycetes</taxon>
        <taxon>Cantharellales</taxon>
        <taxon>Tulasnellaceae</taxon>
        <taxon>Tulasnella</taxon>
    </lineage>
</organism>
<reference evidence="2" key="2">
    <citation type="submission" date="2015-01" db="EMBL/GenBank/DDBJ databases">
        <title>Evolutionary Origins and Diversification of the Mycorrhizal Mutualists.</title>
        <authorList>
            <consortium name="DOE Joint Genome Institute"/>
            <consortium name="Mycorrhizal Genomics Consortium"/>
            <person name="Kohler A."/>
            <person name="Kuo A."/>
            <person name="Nagy L.G."/>
            <person name="Floudas D."/>
            <person name="Copeland A."/>
            <person name="Barry K.W."/>
            <person name="Cichocki N."/>
            <person name="Veneault-Fourrey C."/>
            <person name="LaButti K."/>
            <person name="Lindquist E.A."/>
            <person name="Lipzen A."/>
            <person name="Lundell T."/>
            <person name="Morin E."/>
            <person name="Murat C."/>
            <person name="Riley R."/>
            <person name="Ohm R."/>
            <person name="Sun H."/>
            <person name="Tunlid A."/>
            <person name="Henrissat B."/>
            <person name="Grigoriev I.V."/>
            <person name="Hibbett D.S."/>
            <person name="Martin F."/>
        </authorList>
    </citation>
    <scope>NUCLEOTIDE SEQUENCE [LARGE SCALE GENOMIC DNA]</scope>
    <source>
        <strain evidence="2">MUT 4182</strain>
    </source>
</reference>
<keyword evidence="2" id="KW-1185">Reference proteome</keyword>
<gene>
    <name evidence="1" type="ORF">M407DRAFT_24206</name>
</gene>
<protein>
    <recommendedName>
        <fullName evidence="3">F-box domain-containing protein</fullName>
    </recommendedName>
</protein>
<reference evidence="1 2" key="1">
    <citation type="submission" date="2014-04" db="EMBL/GenBank/DDBJ databases">
        <authorList>
            <consortium name="DOE Joint Genome Institute"/>
            <person name="Kuo A."/>
            <person name="Girlanda M."/>
            <person name="Perotto S."/>
            <person name="Kohler A."/>
            <person name="Nagy L.G."/>
            <person name="Floudas D."/>
            <person name="Copeland A."/>
            <person name="Barry K.W."/>
            <person name="Cichocki N."/>
            <person name="Veneault-Fourrey C."/>
            <person name="LaButti K."/>
            <person name="Lindquist E.A."/>
            <person name="Lipzen A."/>
            <person name="Lundell T."/>
            <person name="Morin E."/>
            <person name="Murat C."/>
            <person name="Sun H."/>
            <person name="Tunlid A."/>
            <person name="Henrissat B."/>
            <person name="Grigoriev I.V."/>
            <person name="Hibbett D.S."/>
            <person name="Martin F."/>
            <person name="Nordberg H.P."/>
            <person name="Cantor M.N."/>
            <person name="Hua S.X."/>
        </authorList>
    </citation>
    <scope>NUCLEOTIDE SEQUENCE [LARGE SCALE GENOMIC DNA]</scope>
    <source>
        <strain evidence="1 2">MUT 4182</strain>
    </source>
</reference>
<sequence>MELRAFSDKVSGNSVMETGYSTYNPALNGDASLRAMDGHNGPVASISQLPTELLIIIFQFALPPVDLALMRIEDQIVSYTRMLYTIRRIAKPWQEIVDGTPTFWKFVTSTLPYRINEATISRSGSGPLTVVCAFRVFGKRDPQEFVDSLAHTFPRWSAYSGPLVSGYFDMPAPHLQTLVLWKGGPCIAVAELLGGSATNLRHVDLSEISFRWKTGLFAELKVLKLTGPFSRNFKLTTTHLLDALRASPGLEHLQLYRLSPSLGHPPSSPVVTHPHLRYINLDWLDAGFAGAILHRMRAPSCTEFYMKILPADPKQENTLKFLNESLGLCREVTHAIHSRNGSSEIYLDGNAFKWTSEGPVQDVEHLSTFSITIFCEPPTPCISWVEHILQDDSGLSIRFNYYSNLDEEVLESIKPMRCATRVVIGDAWSVDKCLPVLKLIGEPLSTDLALPSLPCLQELLLIGAGWTAHNLLDMVCSRFNSLLWESTKRTPLTISMSRRTFASNGVPRPISDLTTLARIREIDKVECVRFVGWEELDGTLAITWDDKTSAPAWV</sequence>
<name>A0A0C3Q956_9AGAM</name>
<evidence type="ECO:0000313" key="2">
    <source>
        <dbReference type="Proteomes" id="UP000054248"/>
    </source>
</evidence>
<dbReference type="OrthoDB" id="3365698at2759"/>
<dbReference type="HOGENOM" id="CLU_038506_0_0_1"/>
<evidence type="ECO:0000313" key="1">
    <source>
        <dbReference type="EMBL" id="KIO26485.1"/>
    </source>
</evidence>
<proteinExistence type="predicted"/>
<dbReference type="Proteomes" id="UP000054248">
    <property type="component" value="Unassembled WGS sequence"/>
</dbReference>